<gene>
    <name evidence="2" type="ORF">FNH04_34110</name>
</gene>
<proteinExistence type="predicted"/>
<feature type="compositionally biased region" description="Basic and acidic residues" evidence="1">
    <location>
        <begin position="47"/>
        <end position="64"/>
    </location>
</feature>
<dbReference type="Pfam" id="PF11211">
    <property type="entry name" value="DUF2997"/>
    <property type="match status" value="1"/>
</dbReference>
<dbReference type="AlphaFoldDB" id="A0A5N8WD75"/>
<evidence type="ECO:0000256" key="1">
    <source>
        <dbReference type="SAM" id="MobiDB-lite"/>
    </source>
</evidence>
<keyword evidence="3" id="KW-1185">Reference proteome</keyword>
<comment type="caution">
    <text evidence="2">The sequence shown here is derived from an EMBL/GenBank/DDBJ whole genome shotgun (WGS) entry which is preliminary data.</text>
</comment>
<accession>A0A5N8WD75</accession>
<organism evidence="2 3">
    <name type="scientific">Streptomyces phyllanthi</name>
    <dbReference type="NCBI Taxonomy" id="1803180"/>
    <lineage>
        <taxon>Bacteria</taxon>
        <taxon>Bacillati</taxon>
        <taxon>Actinomycetota</taxon>
        <taxon>Actinomycetes</taxon>
        <taxon>Kitasatosporales</taxon>
        <taxon>Streptomycetaceae</taxon>
        <taxon>Streptomyces</taxon>
    </lineage>
</organism>
<evidence type="ECO:0000313" key="3">
    <source>
        <dbReference type="Proteomes" id="UP000326979"/>
    </source>
</evidence>
<evidence type="ECO:0000313" key="2">
    <source>
        <dbReference type="EMBL" id="MPY44756.1"/>
    </source>
</evidence>
<sequence length="161" mass="17453">MAAHLALAGLSTSPGLSPLGVRAAPVLKAPHGRYLQFFGFSPYSGPKPERVDDPARRGTHERSRPPPGRAELLTRPRGKAILLVIHGQKPNLGGELADEIIEVTIRTDGRVEMHLQGVEGMACLADTQDLVARLGGEVEAQELTAEAYVETGEEHHDRLWQ</sequence>
<dbReference type="InterPro" id="IPR021375">
    <property type="entry name" value="DUF2997"/>
</dbReference>
<dbReference type="OrthoDB" id="4290456at2"/>
<name>A0A5N8WD75_9ACTN</name>
<dbReference type="Proteomes" id="UP000326979">
    <property type="component" value="Unassembled WGS sequence"/>
</dbReference>
<reference evidence="2 3" key="1">
    <citation type="submission" date="2019-07" db="EMBL/GenBank/DDBJ databases">
        <title>New species of Amycolatopsis and Streptomyces.</title>
        <authorList>
            <person name="Duangmal K."/>
            <person name="Teo W.F.A."/>
            <person name="Lipun K."/>
        </authorList>
    </citation>
    <scope>NUCLEOTIDE SEQUENCE [LARGE SCALE GENOMIC DNA]</scope>
    <source>
        <strain evidence="2 3">TISTR 2346</strain>
    </source>
</reference>
<protein>
    <submittedName>
        <fullName evidence="2">DUF2997 domain-containing protein</fullName>
    </submittedName>
</protein>
<feature type="region of interest" description="Disordered" evidence="1">
    <location>
        <begin position="45"/>
        <end position="72"/>
    </location>
</feature>
<dbReference type="EMBL" id="VJZE01000359">
    <property type="protein sequence ID" value="MPY44756.1"/>
    <property type="molecule type" value="Genomic_DNA"/>
</dbReference>